<sequence>MRFVDAREAAAAKAKADGKAALAARIKQFQFRDVRPKAASELDDIKQASKLLGHTEEEITKKVYRRVGEKVNPTR</sequence>
<protein>
    <recommendedName>
        <fullName evidence="3">Integrase</fullName>
    </recommendedName>
</protein>
<reference evidence="1 2" key="1">
    <citation type="submission" date="2022-10" db="EMBL/GenBank/DDBJ databases">
        <title>paucibacter sp. hw8 Genome sequencing.</title>
        <authorList>
            <person name="Park S."/>
        </authorList>
    </citation>
    <scope>NUCLEOTIDE SEQUENCE [LARGE SCALE GENOMIC DNA]</scope>
    <source>
        <strain evidence="2">hw8</strain>
    </source>
</reference>
<dbReference type="Proteomes" id="UP001219862">
    <property type="component" value="Unassembled WGS sequence"/>
</dbReference>
<evidence type="ECO:0000313" key="1">
    <source>
        <dbReference type="EMBL" id="MDC8784526.1"/>
    </source>
</evidence>
<dbReference type="EMBL" id="JAQQXS010000003">
    <property type="protein sequence ID" value="MDC8784526.1"/>
    <property type="molecule type" value="Genomic_DNA"/>
</dbReference>
<accession>A0ABT5KNN7</accession>
<gene>
    <name evidence="1" type="ORF">PRZ01_04915</name>
</gene>
<name>A0ABT5KNN7_9BURK</name>
<organism evidence="1 2">
    <name type="scientific">Roseateles koreensis</name>
    <dbReference type="NCBI Taxonomy" id="2987526"/>
    <lineage>
        <taxon>Bacteria</taxon>
        <taxon>Pseudomonadati</taxon>
        <taxon>Pseudomonadota</taxon>
        <taxon>Betaproteobacteria</taxon>
        <taxon>Burkholderiales</taxon>
        <taxon>Sphaerotilaceae</taxon>
        <taxon>Roseateles</taxon>
    </lineage>
</organism>
<evidence type="ECO:0000313" key="2">
    <source>
        <dbReference type="Proteomes" id="UP001219862"/>
    </source>
</evidence>
<comment type="caution">
    <text evidence="1">The sequence shown here is derived from an EMBL/GenBank/DDBJ whole genome shotgun (WGS) entry which is preliminary data.</text>
</comment>
<evidence type="ECO:0008006" key="3">
    <source>
        <dbReference type="Google" id="ProtNLM"/>
    </source>
</evidence>
<dbReference type="RefSeq" id="WP_273595637.1">
    <property type="nucleotide sequence ID" value="NZ_JAQQXS010000003.1"/>
</dbReference>
<keyword evidence="2" id="KW-1185">Reference proteome</keyword>
<proteinExistence type="predicted"/>